<organism evidence="2 3">
    <name type="scientific">Phytophthora fragariae</name>
    <dbReference type="NCBI Taxonomy" id="53985"/>
    <lineage>
        <taxon>Eukaryota</taxon>
        <taxon>Sar</taxon>
        <taxon>Stramenopiles</taxon>
        <taxon>Oomycota</taxon>
        <taxon>Peronosporomycetes</taxon>
        <taxon>Peronosporales</taxon>
        <taxon>Peronosporaceae</taxon>
        <taxon>Phytophthora</taxon>
    </lineage>
</organism>
<evidence type="ECO:0000313" key="3">
    <source>
        <dbReference type="Proteomes" id="UP000440367"/>
    </source>
</evidence>
<evidence type="ECO:0000313" key="4">
    <source>
        <dbReference type="Proteomes" id="UP000441208"/>
    </source>
</evidence>
<dbReference type="EMBL" id="QXGD01000001">
    <property type="protein sequence ID" value="KAE9258519.1"/>
    <property type="molecule type" value="Genomic_DNA"/>
</dbReference>
<sequence>MSQVIDDQTVGQVDVQDCRGERADATPVVVLRIPQLIFAIVNPPLIEDISRESLLEWLGLRKEYVEVTEARCRTANEDVRTVLRTVRDSFNENLLDTMCETRWDVDIEDLTDEILM</sequence>
<reference evidence="3 4" key="1">
    <citation type="submission" date="2018-08" db="EMBL/GenBank/DDBJ databases">
        <title>Genomic investigation of the strawberry pathogen Phytophthora fragariae indicates pathogenicity is determined by transcriptional variation in three key races.</title>
        <authorList>
            <person name="Adams T.M."/>
            <person name="Armitage A.D."/>
            <person name="Sobczyk M.K."/>
            <person name="Bates H.J."/>
            <person name="Dunwell J.M."/>
            <person name="Nellist C.F."/>
            <person name="Harrison R.J."/>
        </authorList>
    </citation>
    <scope>NUCLEOTIDE SEQUENCE [LARGE SCALE GENOMIC DNA]</scope>
    <source>
        <strain evidence="2 3">BC-1</strain>
        <strain evidence="1 4">NOV-71</strain>
    </source>
</reference>
<evidence type="ECO:0000313" key="1">
    <source>
        <dbReference type="EMBL" id="KAE9141320.1"/>
    </source>
</evidence>
<dbReference type="Proteomes" id="UP000441208">
    <property type="component" value="Unassembled WGS sequence"/>
</dbReference>
<gene>
    <name evidence="2" type="ORF">PF002_g22</name>
    <name evidence="1" type="ORF">PF007_g285</name>
</gene>
<comment type="caution">
    <text evidence="2">The sequence shown here is derived from an EMBL/GenBank/DDBJ whole genome shotgun (WGS) entry which is preliminary data.</text>
</comment>
<dbReference type="Proteomes" id="UP000440367">
    <property type="component" value="Unassembled WGS sequence"/>
</dbReference>
<dbReference type="EMBL" id="QXFZ01000005">
    <property type="protein sequence ID" value="KAE9141320.1"/>
    <property type="molecule type" value="Genomic_DNA"/>
</dbReference>
<evidence type="ECO:0000313" key="2">
    <source>
        <dbReference type="EMBL" id="KAE9258519.1"/>
    </source>
</evidence>
<name>A0A6A4AHA6_9STRA</name>
<proteinExistence type="predicted"/>
<protein>
    <submittedName>
        <fullName evidence="2">Uncharacterized protein</fullName>
    </submittedName>
</protein>
<accession>A0A6A4AHA6</accession>
<dbReference type="AlphaFoldDB" id="A0A6A4AHA6"/>